<evidence type="ECO:0008006" key="5">
    <source>
        <dbReference type="Google" id="ProtNLM"/>
    </source>
</evidence>
<feature type="compositionally biased region" description="Low complexity" evidence="1">
    <location>
        <begin position="179"/>
        <end position="200"/>
    </location>
</feature>
<dbReference type="Proteomes" id="UP000586918">
    <property type="component" value="Unassembled WGS sequence"/>
</dbReference>
<dbReference type="PROSITE" id="PS51257">
    <property type="entry name" value="PROKAR_LIPOPROTEIN"/>
    <property type="match status" value="1"/>
</dbReference>
<name>A0A848DS35_9PSEU</name>
<dbReference type="PANTHER" id="PTHR39335">
    <property type="entry name" value="BLL4220 PROTEIN"/>
    <property type="match status" value="1"/>
</dbReference>
<dbReference type="RefSeq" id="WP_169415856.1">
    <property type="nucleotide sequence ID" value="NZ_JAAXKZ010000162.1"/>
</dbReference>
<evidence type="ECO:0000256" key="2">
    <source>
        <dbReference type="SAM" id="SignalP"/>
    </source>
</evidence>
<evidence type="ECO:0000256" key="1">
    <source>
        <dbReference type="SAM" id="MobiDB-lite"/>
    </source>
</evidence>
<feature type="region of interest" description="Disordered" evidence="1">
    <location>
        <begin position="151"/>
        <end position="200"/>
    </location>
</feature>
<evidence type="ECO:0000313" key="4">
    <source>
        <dbReference type="Proteomes" id="UP000586918"/>
    </source>
</evidence>
<feature type="compositionally biased region" description="Gly residues" evidence="1">
    <location>
        <begin position="169"/>
        <end position="178"/>
    </location>
</feature>
<reference evidence="3 4" key="1">
    <citation type="submission" date="2020-04" db="EMBL/GenBank/DDBJ databases">
        <authorList>
            <person name="Klaysubun C."/>
            <person name="Duangmal K."/>
            <person name="Lipun K."/>
        </authorList>
    </citation>
    <scope>NUCLEOTIDE SEQUENCE [LARGE SCALE GENOMIC DNA]</scope>
    <source>
        <strain evidence="3 4">DSM 45300</strain>
    </source>
</reference>
<dbReference type="GO" id="GO:0043448">
    <property type="term" value="P:alkane catabolic process"/>
    <property type="evidence" value="ECO:0007669"/>
    <property type="project" value="TreeGrafter"/>
</dbReference>
<feature type="chain" id="PRO_5038775787" description="Lipoprotein with Yx(FWY)xxD motif" evidence="2">
    <location>
        <begin position="24"/>
        <end position="200"/>
    </location>
</feature>
<accession>A0A848DS35</accession>
<sequence length="200" mass="19291">MPRPKLAGLAAGALLLTLGSACSSPGVAPAAQSVPAAPQQAGAAARPPAAAAGGLATATTALGTVVTSDGLTVYRFEKDTAKPPTSNCDEKCAKAWPPVTGDEAPALQGIRSELVGTIDRPDGTKQLTLDGWPLYRFAKDARPGDTTGEGVGGAWHAIAPDGTPVTTAGNGGAAGAGLGSAPAATPASAPSSGSSSSHGS</sequence>
<keyword evidence="4" id="KW-1185">Reference proteome</keyword>
<organism evidence="3 4">
    <name type="scientific">Pseudonocardia bannensis</name>
    <dbReference type="NCBI Taxonomy" id="630973"/>
    <lineage>
        <taxon>Bacteria</taxon>
        <taxon>Bacillati</taxon>
        <taxon>Actinomycetota</taxon>
        <taxon>Actinomycetes</taxon>
        <taxon>Pseudonocardiales</taxon>
        <taxon>Pseudonocardiaceae</taxon>
        <taxon>Pseudonocardia</taxon>
    </lineage>
</organism>
<dbReference type="InterPro" id="IPR005297">
    <property type="entry name" value="Lipoprotein_repeat"/>
</dbReference>
<proteinExistence type="predicted"/>
<dbReference type="EMBL" id="JAAXKZ010000162">
    <property type="protein sequence ID" value="NMH95191.1"/>
    <property type="molecule type" value="Genomic_DNA"/>
</dbReference>
<keyword evidence="2" id="KW-0732">Signal</keyword>
<evidence type="ECO:0000313" key="3">
    <source>
        <dbReference type="EMBL" id="NMH95191.1"/>
    </source>
</evidence>
<gene>
    <name evidence="3" type="ORF">HF519_27270</name>
</gene>
<protein>
    <recommendedName>
        <fullName evidence="5">Lipoprotein with Yx(FWY)xxD motif</fullName>
    </recommendedName>
</protein>
<feature type="signal peptide" evidence="2">
    <location>
        <begin position="1"/>
        <end position="23"/>
    </location>
</feature>
<comment type="caution">
    <text evidence="3">The sequence shown here is derived from an EMBL/GenBank/DDBJ whole genome shotgun (WGS) entry which is preliminary data.</text>
</comment>
<dbReference type="Pfam" id="PF03640">
    <property type="entry name" value="Lipoprotein_15"/>
    <property type="match status" value="2"/>
</dbReference>
<dbReference type="PANTHER" id="PTHR39335:SF1">
    <property type="entry name" value="BLL4220 PROTEIN"/>
    <property type="match status" value="1"/>
</dbReference>
<dbReference type="AlphaFoldDB" id="A0A848DS35"/>